<gene>
    <name evidence="1" type="ORF">HHK36_024403</name>
</gene>
<evidence type="ECO:0000313" key="1">
    <source>
        <dbReference type="EMBL" id="KAF8389885.1"/>
    </source>
</evidence>
<dbReference type="EMBL" id="JABCRI010000018">
    <property type="protein sequence ID" value="KAF8389885.1"/>
    <property type="molecule type" value="Genomic_DNA"/>
</dbReference>
<accession>A0A834YKU1</accession>
<sequence length="98" mass="11226">MLKWVHDIPSGCYSQRCLPPNQRIDGYVTRSGRKPYVTGLPSLEAGLPSLKVSLQQSPMHRKTMRSCDEAGVCDLRWTAGVGNYSYNWFFKNREMTVR</sequence>
<evidence type="ECO:0000313" key="2">
    <source>
        <dbReference type="Proteomes" id="UP000655225"/>
    </source>
</evidence>
<protein>
    <submittedName>
        <fullName evidence="1">Uncharacterized protein</fullName>
    </submittedName>
</protein>
<proteinExistence type="predicted"/>
<name>A0A834YKU1_TETSI</name>
<keyword evidence="2" id="KW-1185">Reference proteome</keyword>
<organism evidence="1 2">
    <name type="scientific">Tetracentron sinense</name>
    <name type="common">Spur-leaf</name>
    <dbReference type="NCBI Taxonomy" id="13715"/>
    <lineage>
        <taxon>Eukaryota</taxon>
        <taxon>Viridiplantae</taxon>
        <taxon>Streptophyta</taxon>
        <taxon>Embryophyta</taxon>
        <taxon>Tracheophyta</taxon>
        <taxon>Spermatophyta</taxon>
        <taxon>Magnoliopsida</taxon>
        <taxon>Trochodendrales</taxon>
        <taxon>Trochodendraceae</taxon>
        <taxon>Tetracentron</taxon>
    </lineage>
</organism>
<reference evidence="1 2" key="1">
    <citation type="submission" date="2020-04" db="EMBL/GenBank/DDBJ databases">
        <title>Plant Genome Project.</title>
        <authorList>
            <person name="Zhang R.-G."/>
        </authorList>
    </citation>
    <scope>NUCLEOTIDE SEQUENCE [LARGE SCALE GENOMIC DNA]</scope>
    <source>
        <strain evidence="1">YNK0</strain>
        <tissue evidence="1">Leaf</tissue>
    </source>
</reference>
<dbReference type="AlphaFoldDB" id="A0A834YKU1"/>
<dbReference type="Proteomes" id="UP000655225">
    <property type="component" value="Unassembled WGS sequence"/>
</dbReference>
<comment type="caution">
    <text evidence="1">The sequence shown here is derived from an EMBL/GenBank/DDBJ whole genome shotgun (WGS) entry which is preliminary data.</text>
</comment>